<dbReference type="InterPro" id="IPR027417">
    <property type="entry name" value="P-loop_NTPase"/>
</dbReference>
<dbReference type="SMART" id="SM00382">
    <property type="entry name" value="AAA"/>
    <property type="match status" value="1"/>
</dbReference>
<dbReference type="PANTHER" id="PTHR30258">
    <property type="entry name" value="TYPE II SECRETION SYSTEM PROTEIN GSPE-RELATED"/>
    <property type="match status" value="1"/>
</dbReference>
<dbReference type="SUPFAM" id="SSF52540">
    <property type="entry name" value="P-loop containing nucleoside triphosphate hydrolases"/>
    <property type="match status" value="1"/>
</dbReference>
<keyword evidence="3" id="KW-0067">ATP-binding</keyword>
<protein>
    <recommendedName>
        <fullName evidence="4">AAA+ ATPase domain-containing protein</fullName>
    </recommendedName>
</protein>
<evidence type="ECO:0000259" key="4">
    <source>
        <dbReference type="SMART" id="SM00382"/>
    </source>
</evidence>
<evidence type="ECO:0000256" key="3">
    <source>
        <dbReference type="ARBA" id="ARBA00022840"/>
    </source>
</evidence>
<evidence type="ECO:0000256" key="1">
    <source>
        <dbReference type="ARBA" id="ARBA00006611"/>
    </source>
</evidence>
<proteinExistence type="inferred from homology"/>
<dbReference type="InterPro" id="IPR003593">
    <property type="entry name" value="AAA+_ATPase"/>
</dbReference>
<organism evidence="5 6">
    <name type="scientific">Bacillus thermozeamaize</name>
    <dbReference type="NCBI Taxonomy" id="230954"/>
    <lineage>
        <taxon>Bacteria</taxon>
        <taxon>Bacillati</taxon>
        <taxon>Bacillota</taxon>
        <taxon>Bacilli</taxon>
        <taxon>Bacillales</taxon>
        <taxon>Bacillaceae</taxon>
        <taxon>Bacillus</taxon>
    </lineage>
</organism>
<dbReference type="GO" id="GO:0005524">
    <property type="term" value="F:ATP binding"/>
    <property type="evidence" value="ECO:0007669"/>
    <property type="project" value="UniProtKB-KW"/>
</dbReference>
<dbReference type="Gene3D" id="3.30.450.90">
    <property type="match status" value="1"/>
</dbReference>
<evidence type="ECO:0000256" key="2">
    <source>
        <dbReference type="ARBA" id="ARBA00022741"/>
    </source>
</evidence>
<dbReference type="PANTHER" id="PTHR30258:SF2">
    <property type="entry name" value="COMG OPERON PROTEIN 1"/>
    <property type="match status" value="1"/>
</dbReference>
<keyword evidence="2" id="KW-0547">Nucleotide-binding</keyword>
<sequence length="365" mass="40153">MLEREPVGYVDRLLQQGLELGASDLHLEPLEKGYQVRARVDGLLRTLEVAEDKGFFLTVASRLKLLAGLDIGQQRLPQDGSFVWSNTDQGRKVNIRLSTLPITNGEKLVLRILAGHQFSHFSDLGMNSGMEARFRQALENPGLVLVTGAAGAGKTTTLYTVLKQFDRRRLNVVTLEEPVEYRLEGVQQVQINRLSGLDFANGLRAILRQDPNVILVGEIRDAETAKLSLRAALTGHLVLSTLHTTDACQAPVRLIEMGVEPYLVASGLNAVLAQKLVRKICAGCQGLERHCRQCGGTGFDGRTGAFQLLLFDAALRESLMDFPSSTRIREKALENKLLYTSKRFDRQPVFFLQSAAGPGKGAATF</sequence>
<dbReference type="GO" id="GO:0016887">
    <property type="term" value="F:ATP hydrolysis activity"/>
    <property type="evidence" value="ECO:0007669"/>
    <property type="project" value="TreeGrafter"/>
</dbReference>
<evidence type="ECO:0000313" key="6">
    <source>
        <dbReference type="Proteomes" id="UP000196475"/>
    </source>
</evidence>
<name>A0A1Y3PMQ9_9BACI</name>
<dbReference type="AlphaFoldDB" id="A0A1Y3PMQ9"/>
<dbReference type="Proteomes" id="UP000196475">
    <property type="component" value="Unassembled WGS sequence"/>
</dbReference>
<dbReference type="EMBL" id="LZRT01000075">
    <property type="protein sequence ID" value="OUM87427.1"/>
    <property type="molecule type" value="Genomic_DNA"/>
</dbReference>
<dbReference type="Gene3D" id="3.40.50.300">
    <property type="entry name" value="P-loop containing nucleotide triphosphate hydrolases"/>
    <property type="match status" value="1"/>
</dbReference>
<accession>A0A1Y3PMQ9</accession>
<evidence type="ECO:0000313" key="5">
    <source>
        <dbReference type="EMBL" id="OUM87427.1"/>
    </source>
</evidence>
<feature type="domain" description="AAA+ ATPase" evidence="4">
    <location>
        <begin position="140"/>
        <end position="263"/>
    </location>
</feature>
<dbReference type="Pfam" id="PF00437">
    <property type="entry name" value="T2SSE"/>
    <property type="match status" value="1"/>
</dbReference>
<dbReference type="GO" id="GO:0005886">
    <property type="term" value="C:plasma membrane"/>
    <property type="evidence" value="ECO:0007669"/>
    <property type="project" value="TreeGrafter"/>
</dbReference>
<dbReference type="CDD" id="cd01129">
    <property type="entry name" value="PulE-GspE-like"/>
    <property type="match status" value="1"/>
</dbReference>
<comment type="caution">
    <text evidence="5">The sequence shown here is derived from an EMBL/GenBank/DDBJ whole genome shotgun (WGS) entry which is preliminary data.</text>
</comment>
<comment type="similarity">
    <text evidence="1">Belongs to the GSP E family.</text>
</comment>
<reference evidence="6" key="1">
    <citation type="submission" date="2016-06" db="EMBL/GenBank/DDBJ databases">
        <authorList>
            <person name="Nascimento L."/>
            <person name="Pereira R.V."/>
            <person name="Martins L.F."/>
            <person name="Quaggio R.B."/>
            <person name="Silva A.M."/>
            <person name="Setubal J.C."/>
        </authorList>
    </citation>
    <scope>NUCLEOTIDE SEQUENCE [LARGE SCALE GENOMIC DNA]</scope>
</reference>
<gene>
    <name evidence="5" type="ORF">BAA01_12475</name>
</gene>
<dbReference type="InterPro" id="IPR001482">
    <property type="entry name" value="T2SS/T4SS_dom"/>
</dbReference>